<name>A0AA97CZR4_9ACTN</name>
<gene>
    <name evidence="1" type="ORF">MP11Mi_31400</name>
</gene>
<evidence type="ECO:0000313" key="1">
    <source>
        <dbReference type="EMBL" id="WOC14028.1"/>
    </source>
</evidence>
<sequence>MAAGESLTIRTQNYAHESLDVHPYLRLHEQKPRSFEHDPSIASEARLDQYPELILDRAAILAKWDHDTEAVDSLLDTLESHWV</sequence>
<organism evidence="1">
    <name type="scientific">Gordonia sp. MP11Mi</name>
    <dbReference type="NCBI Taxonomy" id="3022769"/>
    <lineage>
        <taxon>Bacteria</taxon>
        <taxon>Bacillati</taxon>
        <taxon>Actinomycetota</taxon>
        <taxon>Actinomycetes</taxon>
        <taxon>Mycobacteriales</taxon>
        <taxon>Gordoniaceae</taxon>
        <taxon>Gordonia</taxon>
    </lineage>
</organism>
<accession>A0AA97CZR4</accession>
<dbReference type="EMBL" id="CP128986">
    <property type="protein sequence ID" value="WOC14028.1"/>
    <property type="molecule type" value="Genomic_DNA"/>
</dbReference>
<reference evidence="1" key="1">
    <citation type="submission" date="2023-06" db="EMBL/GenBank/DDBJ databases">
        <title>Gordonia sp. nov. and Pseudochrobactrum sp. nov., two species isolated from the burying beetle Nicrophorus vespilloides.</title>
        <authorList>
            <person name="Poehlein A."/>
            <person name="Guzman J."/>
            <person name="Daniel R."/>
            <person name="Vilcinskas A."/>
        </authorList>
    </citation>
    <scope>NUCLEOTIDE SEQUENCE</scope>
    <source>
        <strain evidence="1">MP11Mi</strain>
    </source>
</reference>
<dbReference type="AlphaFoldDB" id="A0AA97CZR4"/>
<proteinExistence type="predicted"/>
<protein>
    <submittedName>
        <fullName evidence="1">Uncharacterized protein</fullName>
    </submittedName>
</protein>